<dbReference type="InterPro" id="IPR029045">
    <property type="entry name" value="ClpP/crotonase-like_dom_sf"/>
</dbReference>
<keyword evidence="3" id="KW-1185">Reference proteome</keyword>
<comment type="caution">
    <text evidence="2">The sequence shown here is derived from an EMBL/GenBank/DDBJ whole genome shotgun (WGS) entry which is preliminary data.</text>
</comment>
<name>A0ABT1SAV2_9FIRM</name>
<evidence type="ECO:0000313" key="3">
    <source>
        <dbReference type="Proteomes" id="UP001524478"/>
    </source>
</evidence>
<proteinExistence type="predicted"/>
<dbReference type="SUPFAM" id="SSF52096">
    <property type="entry name" value="ClpP/crotonase"/>
    <property type="match status" value="1"/>
</dbReference>
<protein>
    <submittedName>
        <fullName evidence="2">S41 family peptidase</fullName>
    </submittedName>
</protein>
<sequence length="473" mass="54629">MKAKENKKLIFFSIYIFILLSLLGCSKKEALFTENIILSKEDLLKLRNPFQISDEDITDFIDINQTMEKLIKVTEGISYDIEYDRYRMISKKDAEEDIDIYFQTLKDCYAGYLPNGGDKRFQIAKNAIEADLKDEIMTRELEEIIKSHMSFVEDSHFKVGDDFTSNKWYKIDNIDIGKNNKGYFNLSNGKYIENIHEIDSLLKPSLLKEQTLCYQIFSQSESELPRKLIYDDGTFEELKSKTISSKHDNDGVIFKEFGKVPYLKFSQFYFPNEVSKVNKILDAVDKMSREDCSILDLRGNPGGNGTLVGQWVQRYTGETAIYSSDTILNLNSEIFKISNNGQTWEEFVEYNKIEIYDENHVIQKHSDKMINKDGLLIVLTDSSSASAAELLVDALHHVSNTVFIGMPTKGCISSSRSITIPMKNSRIAFQFGNMWNIFHKDYFQENRGFLPDIWVDDIDVEQLAKLLDSYDFD</sequence>
<reference evidence="2 3" key="1">
    <citation type="submission" date="2022-06" db="EMBL/GenBank/DDBJ databases">
        <title>Isolation of gut microbiota from human fecal samples.</title>
        <authorList>
            <person name="Pamer E.G."/>
            <person name="Barat B."/>
            <person name="Waligurski E."/>
            <person name="Medina S."/>
            <person name="Paddock L."/>
            <person name="Mostad J."/>
        </authorList>
    </citation>
    <scope>NUCLEOTIDE SEQUENCE [LARGE SCALE GENOMIC DNA]</scope>
    <source>
        <strain evidence="2 3">DFI.7.95</strain>
    </source>
</reference>
<dbReference type="Gene3D" id="3.90.226.10">
    <property type="entry name" value="2-enoyl-CoA Hydratase, Chain A, domain 1"/>
    <property type="match status" value="1"/>
</dbReference>
<evidence type="ECO:0000313" key="2">
    <source>
        <dbReference type="EMBL" id="MCQ4923586.1"/>
    </source>
</evidence>
<dbReference type="PROSITE" id="PS51257">
    <property type="entry name" value="PROKAR_LIPOPROTEIN"/>
    <property type="match status" value="1"/>
</dbReference>
<gene>
    <name evidence="2" type="ORF">NE686_10840</name>
</gene>
<dbReference type="InterPro" id="IPR005151">
    <property type="entry name" value="Tail-specific_protease"/>
</dbReference>
<evidence type="ECO:0000259" key="1">
    <source>
        <dbReference type="Pfam" id="PF03572"/>
    </source>
</evidence>
<organism evidence="2 3">
    <name type="scientific">Tissierella carlieri</name>
    <dbReference type="NCBI Taxonomy" id="689904"/>
    <lineage>
        <taxon>Bacteria</taxon>
        <taxon>Bacillati</taxon>
        <taxon>Bacillota</taxon>
        <taxon>Tissierellia</taxon>
        <taxon>Tissierellales</taxon>
        <taxon>Tissierellaceae</taxon>
        <taxon>Tissierella</taxon>
    </lineage>
</organism>
<feature type="domain" description="Tail specific protease" evidence="1">
    <location>
        <begin position="260"/>
        <end position="453"/>
    </location>
</feature>
<accession>A0ABT1SAV2</accession>
<dbReference type="Proteomes" id="UP001524478">
    <property type="component" value="Unassembled WGS sequence"/>
</dbReference>
<dbReference type="Pfam" id="PF03572">
    <property type="entry name" value="Peptidase_S41"/>
    <property type="match status" value="1"/>
</dbReference>
<dbReference type="EMBL" id="JANGAC010000007">
    <property type="protein sequence ID" value="MCQ4923586.1"/>
    <property type="molecule type" value="Genomic_DNA"/>
</dbReference>